<feature type="non-terminal residue" evidence="1">
    <location>
        <position position="68"/>
    </location>
</feature>
<accession>K7QSJ0</accession>
<dbReference type="EMBL" id="JX569226">
    <property type="protein sequence ID" value="AFV73209.1"/>
    <property type="molecule type" value="Genomic_DNA"/>
</dbReference>
<sequence>MSFISLKSKFLEVLLEKKKKEHFILYMADGTIGVSSTDMALDTTVVSRNICSSPRIKVHQNGRRNESV</sequence>
<evidence type="ECO:0000313" key="1">
    <source>
        <dbReference type="EMBL" id="AFV73209.1"/>
    </source>
</evidence>
<organism evidence="1">
    <name type="scientific">Autographa californica nuclear polyhedrosis virus</name>
    <name type="common">AcMNPV</name>
    <dbReference type="NCBI Taxonomy" id="46015"/>
    <lineage>
        <taxon>Viruses</taxon>
        <taxon>Viruses incertae sedis</taxon>
        <taxon>Naldaviricetes</taxon>
        <taxon>Lefavirales</taxon>
        <taxon>Baculoviridae</taxon>
        <taxon>Alphabaculovirus</taxon>
        <taxon>Alphabaculovirus aucalifornicae</taxon>
    </lineage>
</organism>
<protein>
    <submittedName>
        <fullName evidence="1">Uncharacterized protein</fullName>
    </submittedName>
</protein>
<reference evidence="1" key="1">
    <citation type="submission" date="2012-09" db="EMBL/GenBank/DDBJ databases">
        <authorList>
            <person name="Salehi R."/>
            <person name="Fisher C.A."/>
            <person name="Bignell P.A."/>
            <person name="Old J.M."/>
        </authorList>
    </citation>
    <scope>NUCLEOTIDE SEQUENCE</scope>
    <source>
        <strain evidence="1">E2</strain>
    </source>
</reference>
<name>K7QSJ0_NPVAC</name>
<reference evidence="1" key="2">
    <citation type="journal article" date="2013" name="J. Gen. Virol.">
        <title>Reduction of polyhedrin mRNA and protein expression levels in Sf9 and Hi5 cell lines, but not in Sf21 cells, infected with Autographa californica multiple nucleopolyhedrovirus fp25k mutants.</title>
        <authorList>
            <person name="Cheng X.H."/>
            <person name="Hillman C.C."/>
            <person name="Zhang C.X."/>
            <person name="Cheng X.W."/>
        </authorList>
    </citation>
    <scope>NUCLEOTIDE SEQUENCE</scope>
    <source>
        <strain evidence="1">E2</strain>
    </source>
</reference>
<organismHost>
    <name type="scientific">Lepidoptera</name>
    <name type="common">moths &amp; butterflies</name>
    <dbReference type="NCBI Taxonomy" id="7088"/>
</organismHost>
<proteinExistence type="predicted"/>